<dbReference type="AlphaFoldDB" id="A0A5S5MFG5"/>
<dbReference type="EMBL" id="VDMB01000012">
    <property type="protein sequence ID" value="TYT74375.1"/>
    <property type="molecule type" value="Genomic_DNA"/>
</dbReference>
<dbReference type="Gene3D" id="3.40.190.10">
    <property type="entry name" value="Periplasmic binding protein-like II"/>
    <property type="match status" value="1"/>
</dbReference>
<evidence type="ECO:0000313" key="4">
    <source>
        <dbReference type="EMBL" id="TYT74375.1"/>
    </source>
</evidence>
<evidence type="ECO:0000313" key="5">
    <source>
        <dbReference type="Proteomes" id="UP000321899"/>
    </source>
</evidence>
<evidence type="ECO:0000256" key="2">
    <source>
        <dbReference type="SAM" id="Phobius"/>
    </source>
</evidence>
<keyword evidence="1" id="KW-0732">Signal</keyword>
<evidence type="ECO:0000256" key="1">
    <source>
        <dbReference type="ARBA" id="ARBA00022729"/>
    </source>
</evidence>
<feature type="transmembrane region" description="Helical" evidence="2">
    <location>
        <begin position="40"/>
        <end position="62"/>
    </location>
</feature>
<dbReference type="OrthoDB" id="9772924at2"/>
<dbReference type="PIRSF" id="PIRSF002741">
    <property type="entry name" value="MppA"/>
    <property type="match status" value="1"/>
</dbReference>
<sequence length="640" mass="72752">MMQGQALRLPACVAAPPAGACILLVCFVRIGCPGMCVQRIFLFFCLFLIMNSHGEALALHAFSADGEPLYASDFTHFSYVNPHAPKGGELRCHTIGTFDSFNPLLLKGRPAEGIHLIYDTLLVESEDERDVAYGLLASEIHVPPDLSHVIFQLHPEARFADGSPVRGEDVVFSWEMLQAHFGSALRRYSEAVASVTVLSGNRVRFDFREQQNPSLVLMVGRLQILPAHYWEDKDFGRADLTPPMGSGPYAVAEVEAGRRVVYARRVDYWAADHPVNRGRWNFDRIRYEYFRDDTVAMEAFRAGLYDFRFESSVKNWATRYEGPRFGDGRILKKTLENRDPSGMYGLVMNTRRPVFADRRIRKAMLSAFDFEWANRRFYYGEYERTESYFENSDMKAPPLADEGEAAILRSFGDDLPEGVLENPLSLPLTDGSGHNREGLMEADRLLREAGWVVEGGRRVHGKTKQVFRFQFLTDSRREERMLLPFARSLGRLGIEMRIHMVDGPQYTRRLRDCDFDMIVAGFGAAYRPGRELAVAFHSASRDRKDQRNFMGIADPVADGLIEKILSRESRREMIPYVRALDRILRHGHYVIPFGAGKRRYLARAVHIQSPETPPPWGRGVSTWWYGEEDRAAAPASEGES</sequence>
<dbReference type="InterPro" id="IPR030678">
    <property type="entry name" value="Peptide/Ni-bd"/>
</dbReference>
<reference evidence="4 5" key="1">
    <citation type="submission" date="2019-06" db="EMBL/GenBank/DDBJ databases">
        <title>Desulfobotulus mexicanus sp. nov., a novel sulfate-reducing bacterium isolated from the sediment of an alkaline crater lake in Mexico.</title>
        <authorList>
            <person name="Hirschler-Rea A."/>
        </authorList>
    </citation>
    <scope>NUCLEOTIDE SEQUENCE [LARGE SCALE GENOMIC DNA]</scope>
    <source>
        <strain evidence="4 5">PAR22N</strain>
    </source>
</reference>
<feature type="domain" description="Solute-binding protein family 5" evidence="3">
    <location>
        <begin position="134"/>
        <end position="535"/>
    </location>
</feature>
<name>A0A5S5MFG5_9BACT</name>
<dbReference type="GO" id="GO:0042884">
    <property type="term" value="P:microcin transport"/>
    <property type="evidence" value="ECO:0007669"/>
    <property type="project" value="TreeGrafter"/>
</dbReference>
<proteinExistence type="predicted"/>
<dbReference type="CDD" id="cd08497">
    <property type="entry name" value="MbnE-like"/>
    <property type="match status" value="1"/>
</dbReference>
<protein>
    <submittedName>
        <fullName evidence="4">ABC transporter substrate-binding protein</fullName>
    </submittedName>
</protein>
<dbReference type="GO" id="GO:0030288">
    <property type="term" value="C:outer membrane-bounded periplasmic space"/>
    <property type="evidence" value="ECO:0007669"/>
    <property type="project" value="TreeGrafter"/>
</dbReference>
<dbReference type="GO" id="GO:1904680">
    <property type="term" value="F:peptide transmembrane transporter activity"/>
    <property type="evidence" value="ECO:0007669"/>
    <property type="project" value="TreeGrafter"/>
</dbReference>
<dbReference type="InterPro" id="IPR000914">
    <property type="entry name" value="SBP_5_dom"/>
</dbReference>
<keyword evidence="2" id="KW-1133">Transmembrane helix</keyword>
<gene>
    <name evidence="4" type="ORF">FIM25_10460</name>
</gene>
<feature type="transmembrane region" description="Helical" evidence="2">
    <location>
        <begin position="6"/>
        <end position="28"/>
    </location>
</feature>
<dbReference type="SUPFAM" id="SSF53850">
    <property type="entry name" value="Periplasmic binding protein-like II"/>
    <property type="match status" value="1"/>
</dbReference>
<dbReference type="Proteomes" id="UP000321899">
    <property type="component" value="Unassembled WGS sequence"/>
</dbReference>
<dbReference type="GO" id="GO:0015833">
    <property type="term" value="P:peptide transport"/>
    <property type="evidence" value="ECO:0007669"/>
    <property type="project" value="TreeGrafter"/>
</dbReference>
<dbReference type="Pfam" id="PF00496">
    <property type="entry name" value="SBP_bac_5"/>
    <property type="match status" value="1"/>
</dbReference>
<dbReference type="InterPro" id="IPR039424">
    <property type="entry name" value="SBP_5"/>
</dbReference>
<comment type="caution">
    <text evidence="4">The sequence shown here is derived from an EMBL/GenBank/DDBJ whole genome shotgun (WGS) entry which is preliminary data.</text>
</comment>
<keyword evidence="2" id="KW-0812">Transmembrane</keyword>
<dbReference type="GO" id="GO:0043190">
    <property type="term" value="C:ATP-binding cassette (ABC) transporter complex"/>
    <property type="evidence" value="ECO:0007669"/>
    <property type="project" value="InterPro"/>
</dbReference>
<organism evidence="4 5">
    <name type="scientific">Desulfobotulus mexicanus</name>
    <dbReference type="NCBI Taxonomy" id="2586642"/>
    <lineage>
        <taxon>Bacteria</taxon>
        <taxon>Pseudomonadati</taxon>
        <taxon>Thermodesulfobacteriota</taxon>
        <taxon>Desulfobacteria</taxon>
        <taxon>Desulfobacterales</taxon>
        <taxon>Desulfobacteraceae</taxon>
        <taxon>Desulfobotulus</taxon>
    </lineage>
</organism>
<dbReference type="Gene3D" id="3.10.105.10">
    <property type="entry name" value="Dipeptide-binding Protein, Domain 3"/>
    <property type="match status" value="1"/>
</dbReference>
<keyword evidence="5" id="KW-1185">Reference proteome</keyword>
<accession>A0A5S5MFG5</accession>
<keyword evidence="2" id="KW-0472">Membrane</keyword>
<dbReference type="PANTHER" id="PTHR30290:SF64">
    <property type="entry name" value="ABC TRANSPORTER PERIPLASMIC BINDING PROTEIN"/>
    <property type="match status" value="1"/>
</dbReference>
<dbReference type="PANTHER" id="PTHR30290">
    <property type="entry name" value="PERIPLASMIC BINDING COMPONENT OF ABC TRANSPORTER"/>
    <property type="match status" value="1"/>
</dbReference>
<evidence type="ECO:0000259" key="3">
    <source>
        <dbReference type="Pfam" id="PF00496"/>
    </source>
</evidence>